<dbReference type="GO" id="GO:0000166">
    <property type="term" value="F:nucleotide binding"/>
    <property type="evidence" value="ECO:0007669"/>
    <property type="project" value="InterPro"/>
</dbReference>
<dbReference type="RefSeq" id="WP_197662733.1">
    <property type="nucleotide sequence ID" value="NZ_JAEAGR010000023.1"/>
</dbReference>
<dbReference type="SUPFAM" id="SSF51735">
    <property type="entry name" value="NAD(P)-binding Rossmann-fold domains"/>
    <property type="match status" value="1"/>
</dbReference>
<dbReference type="EMBL" id="JAEAGR010000023">
    <property type="protein sequence ID" value="MBH1942479.1"/>
    <property type="molecule type" value="Genomic_DNA"/>
</dbReference>
<dbReference type="Gene3D" id="3.30.360.10">
    <property type="entry name" value="Dihydrodipicolinate Reductase, domain 2"/>
    <property type="match status" value="1"/>
</dbReference>
<dbReference type="InterPro" id="IPR036291">
    <property type="entry name" value="NAD(P)-bd_dom_sf"/>
</dbReference>
<name>A0A8J7H6H2_9FIRM</name>
<evidence type="ECO:0000313" key="3">
    <source>
        <dbReference type="Proteomes" id="UP000623269"/>
    </source>
</evidence>
<sequence>MKVIVIGLGSMGKRRIRLLRKYDPSIRIFGIDTNEERRRLCEKEYGIETGASLEEIFSSHEPACAFICTSPLSHHKIITECLEKRMHVFAELNLVSDDYDKNILLAKDKNLVLFLSSTFLYREEIKKMKEILQESNGCVNYTYHVGQYLPDWHPWESYKDFFVGDKRSNGCREIFAIELPWIIDTFGDITKVDVMKNKISSLEIGYNDNYFVMIQHNTGHKGLMAVDVVSRKAVRNMEVFGENLYMSWDGSPTGLKVYDYNEKKETYVNLYHEIDQLDGYSSFIVENAYYNEIVSFFNAIRDNHTPIYSFEKDKEVLKIIDGIEA</sequence>
<reference evidence="2" key="1">
    <citation type="submission" date="2020-12" db="EMBL/GenBank/DDBJ databases">
        <title>M. sibirica DSM 26468T genome.</title>
        <authorList>
            <person name="Thieme N."/>
            <person name="Rettenmaier R."/>
            <person name="Zverlov V."/>
            <person name="Liebl W."/>
        </authorList>
    </citation>
    <scope>NUCLEOTIDE SEQUENCE</scope>
    <source>
        <strain evidence="2">DSM 26468</strain>
    </source>
</reference>
<comment type="caution">
    <text evidence="2">The sequence shown here is derived from an EMBL/GenBank/DDBJ whole genome shotgun (WGS) entry which is preliminary data.</text>
</comment>
<dbReference type="PANTHER" id="PTHR43377">
    <property type="entry name" value="BILIVERDIN REDUCTASE A"/>
    <property type="match status" value="1"/>
</dbReference>
<accession>A0A8J7H6H2</accession>
<dbReference type="PANTHER" id="PTHR43377:SF1">
    <property type="entry name" value="BILIVERDIN REDUCTASE A"/>
    <property type="match status" value="1"/>
</dbReference>
<proteinExistence type="predicted"/>
<keyword evidence="3" id="KW-1185">Reference proteome</keyword>
<gene>
    <name evidence="2" type="ORF">I5677_16375</name>
</gene>
<organism evidence="2 3">
    <name type="scientific">Mobilitalea sibirica</name>
    <dbReference type="NCBI Taxonomy" id="1462919"/>
    <lineage>
        <taxon>Bacteria</taxon>
        <taxon>Bacillati</taxon>
        <taxon>Bacillota</taxon>
        <taxon>Clostridia</taxon>
        <taxon>Lachnospirales</taxon>
        <taxon>Lachnospiraceae</taxon>
        <taxon>Mobilitalea</taxon>
    </lineage>
</organism>
<dbReference type="Pfam" id="PF01408">
    <property type="entry name" value="GFO_IDH_MocA"/>
    <property type="match status" value="1"/>
</dbReference>
<dbReference type="Proteomes" id="UP000623269">
    <property type="component" value="Unassembled WGS sequence"/>
</dbReference>
<protein>
    <submittedName>
        <fullName evidence="2">Gfo/Idh/MocA family oxidoreductase</fullName>
    </submittedName>
</protein>
<dbReference type="InterPro" id="IPR000683">
    <property type="entry name" value="Gfo/Idh/MocA-like_OxRdtase_N"/>
</dbReference>
<dbReference type="AlphaFoldDB" id="A0A8J7H6H2"/>
<evidence type="ECO:0000313" key="2">
    <source>
        <dbReference type="EMBL" id="MBH1942479.1"/>
    </source>
</evidence>
<feature type="domain" description="Gfo/Idh/MocA-like oxidoreductase N-terminal" evidence="1">
    <location>
        <begin position="1"/>
        <end position="91"/>
    </location>
</feature>
<dbReference type="Gene3D" id="3.40.50.720">
    <property type="entry name" value="NAD(P)-binding Rossmann-like Domain"/>
    <property type="match status" value="1"/>
</dbReference>
<dbReference type="InterPro" id="IPR051450">
    <property type="entry name" value="Gfo/Idh/MocA_Oxidoreductases"/>
</dbReference>
<evidence type="ECO:0000259" key="1">
    <source>
        <dbReference type="Pfam" id="PF01408"/>
    </source>
</evidence>